<feature type="compositionally biased region" description="Polar residues" evidence="1">
    <location>
        <begin position="216"/>
        <end position="227"/>
    </location>
</feature>
<keyword evidence="2" id="KW-0812">Transmembrane</keyword>
<proteinExistence type="predicted"/>
<organism evidence="3 4">
    <name type="scientific">Skeletonema marinoi</name>
    <dbReference type="NCBI Taxonomy" id="267567"/>
    <lineage>
        <taxon>Eukaryota</taxon>
        <taxon>Sar</taxon>
        <taxon>Stramenopiles</taxon>
        <taxon>Ochrophyta</taxon>
        <taxon>Bacillariophyta</taxon>
        <taxon>Coscinodiscophyceae</taxon>
        <taxon>Thalassiosirophycidae</taxon>
        <taxon>Thalassiosirales</taxon>
        <taxon>Skeletonemataceae</taxon>
        <taxon>Skeletonema</taxon>
        <taxon>Skeletonema marinoi-dohrnii complex</taxon>
    </lineage>
</organism>
<evidence type="ECO:0000313" key="3">
    <source>
        <dbReference type="EMBL" id="KAK1746524.1"/>
    </source>
</evidence>
<feature type="compositionally biased region" description="Polar residues" evidence="1">
    <location>
        <begin position="133"/>
        <end position="143"/>
    </location>
</feature>
<accession>A0AAD8YJ70</accession>
<gene>
    <name evidence="3" type="ORF">QTG54_003131</name>
</gene>
<sequence length="449" mass="48494">MESFQPLLGGGADAQPSNNENKLNYGGGSNNSYGSLKNQSTTNNNNRDIPQSPFTPMGRLPPMPLRQRANSSGDRSVSEISTLSGRSGLSNNQRVRSVSPVPGNNGYGAPPLASRKASTPLPPVPTGLDGSGRSISSGSQNNRPHPLMRSASTSSASRHRANSNDSGFRPPHRRQSSSGSVFSISSQDSGPMSPEALKLLPDPRWGGGRGANRARSFSNGSHNRRNTFSNFSEGIISGGSDFDYGSLQGLSIGNVDLAPSAAGKKKKHHRRNSSIGSYASIVSVDQSIDPVTTNMSKSSMLKEVSDKGVVRMQLPKDQFRLLSDRDLETGTVYKRVLVDDEDEYYQDYHMTPLEDLPAARASDCQCTCENCTRCHTRTKQLPPTHYVMAVKSDIFRRMFDEVSASKSMPCGLFFCGHHEDVRHPSVTIAIVIVSILFVALLLATIFVSG</sequence>
<keyword evidence="4" id="KW-1185">Reference proteome</keyword>
<feature type="compositionally biased region" description="Polar residues" evidence="1">
    <location>
        <begin position="68"/>
        <end position="96"/>
    </location>
</feature>
<comment type="caution">
    <text evidence="3">The sequence shown here is derived from an EMBL/GenBank/DDBJ whole genome shotgun (WGS) entry which is preliminary data.</text>
</comment>
<dbReference type="Proteomes" id="UP001224775">
    <property type="component" value="Unassembled WGS sequence"/>
</dbReference>
<keyword evidence="2" id="KW-1133">Transmembrane helix</keyword>
<dbReference type="EMBL" id="JATAAI010000004">
    <property type="protein sequence ID" value="KAK1746524.1"/>
    <property type="molecule type" value="Genomic_DNA"/>
</dbReference>
<dbReference type="AlphaFoldDB" id="A0AAD8YJ70"/>
<keyword evidence="2" id="KW-0472">Membrane</keyword>
<feature type="compositionally biased region" description="Low complexity" evidence="1">
    <location>
        <begin position="176"/>
        <end position="189"/>
    </location>
</feature>
<evidence type="ECO:0000256" key="1">
    <source>
        <dbReference type="SAM" id="MobiDB-lite"/>
    </source>
</evidence>
<evidence type="ECO:0000313" key="4">
    <source>
        <dbReference type="Proteomes" id="UP001224775"/>
    </source>
</evidence>
<evidence type="ECO:0000256" key="2">
    <source>
        <dbReference type="SAM" id="Phobius"/>
    </source>
</evidence>
<reference evidence="3" key="1">
    <citation type="submission" date="2023-06" db="EMBL/GenBank/DDBJ databases">
        <title>Survivors Of The Sea: Transcriptome response of Skeletonema marinoi to long-term dormancy.</title>
        <authorList>
            <person name="Pinder M.I.M."/>
            <person name="Kourtchenko O."/>
            <person name="Robertson E.K."/>
            <person name="Larsson T."/>
            <person name="Maumus F."/>
            <person name="Osuna-Cruz C.M."/>
            <person name="Vancaester E."/>
            <person name="Stenow R."/>
            <person name="Vandepoele K."/>
            <person name="Ploug H."/>
            <person name="Bruchert V."/>
            <person name="Godhe A."/>
            <person name="Topel M."/>
        </authorList>
    </citation>
    <scope>NUCLEOTIDE SEQUENCE</scope>
    <source>
        <strain evidence="3">R05AC</strain>
    </source>
</reference>
<feature type="compositionally biased region" description="Polar residues" evidence="1">
    <location>
        <begin position="39"/>
        <end position="54"/>
    </location>
</feature>
<protein>
    <submittedName>
        <fullName evidence="3">Uncharacterized protein</fullName>
    </submittedName>
</protein>
<feature type="transmembrane region" description="Helical" evidence="2">
    <location>
        <begin position="426"/>
        <end position="447"/>
    </location>
</feature>
<feature type="region of interest" description="Disordered" evidence="1">
    <location>
        <begin position="1"/>
        <end position="227"/>
    </location>
</feature>
<name>A0AAD8YJ70_9STRA</name>